<evidence type="ECO:0000256" key="7">
    <source>
        <dbReference type="ARBA" id="ARBA00023150"/>
    </source>
</evidence>
<name>A0ABV7XKL6_9GAMM</name>
<keyword evidence="1 8" id="KW-0963">Cytoplasm</keyword>
<evidence type="ECO:0000256" key="6">
    <source>
        <dbReference type="ARBA" id="ARBA00023134"/>
    </source>
</evidence>
<comment type="subunit">
    <text evidence="8">Monomer.</text>
</comment>
<comment type="similarity">
    <text evidence="8">Belongs to the MobA family.</text>
</comment>
<evidence type="ECO:0000256" key="3">
    <source>
        <dbReference type="ARBA" id="ARBA00022723"/>
    </source>
</evidence>
<keyword evidence="3 8" id="KW-0479">Metal-binding</keyword>
<dbReference type="InterPro" id="IPR025877">
    <property type="entry name" value="MobA-like_NTP_Trfase"/>
</dbReference>
<dbReference type="EC" id="2.7.7.77" evidence="8"/>
<protein>
    <recommendedName>
        <fullName evidence="8">Molybdenum cofactor guanylyltransferase</fullName>
        <shortName evidence="8">MoCo guanylyltransferase</shortName>
        <ecNumber evidence="8">2.7.7.77</ecNumber>
    </recommendedName>
    <alternativeName>
        <fullName evidence="8">GTP:molybdopterin guanylyltransferase</fullName>
    </alternativeName>
    <alternativeName>
        <fullName evidence="8">Mo-MPT guanylyltransferase</fullName>
    </alternativeName>
    <alternativeName>
        <fullName evidence="8">Molybdopterin guanylyltransferase</fullName>
    </alternativeName>
    <alternativeName>
        <fullName evidence="8">Molybdopterin-guanine dinucleotide synthase</fullName>
        <shortName evidence="8">MGD synthase</shortName>
    </alternativeName>
</protein>
<dbReference type="GO" id="GO:0016779">
    <property type="term" value="F:nucleotidyltransferase activity"/>
    <property type="evidence" value="ECO:0007669"/>
    <property type="project" value="UniProtKB-KW"/>
</dbReference>
<comment type="catalytic activity">
    <reaction evidence="8">
        <text>Mo-molybdopterin + GTP + H(+) = Mo-molybdopterin guanine dinucleotide + diphosphate</text>
        <dbReference type="Rhea" id="RHEA:34243"/>
        <dbReference type="ChEBI" id="CHEBI:15378"/>
        <dbReference type="ChEBI" id="CHEBI:33019"/>
        <dbReference type="ChEBI" id="CHEBI:37565"/>
        <dbReference type="ChEBI" id="CHEBI:71302"/>
        <dbReference type="ChEBI" id="CHEBI:71310"/>
        <dbReference type="EC" id="2.7.7.77"/>
    </reaction>
</comment>
<feature type="domain" description="MobA-like NTP transferase" evidence="9">
    <location>
        <begin position="17"/>
        <end position="147"/>
    </location>
</feature>
<dbReference type="Gene3D" id="3.90.550.10">
    <property type="entry name" value="Spore Coat Polysaccharide Biosynthesis Protein SpsA, Chain A"/>
    <property type="match status" value="1"/>
</dbReference>
<keyword evidence="4 8" id="KW-0547">Nucleotide-binding</keyword>
<keyword evidence="11" id="KW-1185">Reference proteome</keyword>
<reference evidence="11" key="1">
    <citation type="journal article" date="2019" name="Int. J. Syst. Evol. Microbiol.">
        <title>The Global Catalogue of Microorganisms (GCM) 10K type strain sequencing project: providing services to taxonomists for standard genome sequencing and annotation.</title>
        <authorList>
            <consortium name="The Broad Institute Genomics Platform"/>
            <consortium name="The Broad Institute Genome Sequencing Center for Infectious Disease"/>
            <person name="Wu L."/>
            <person name="Ma J."/>
        </authorList>
    </citation>
    <scope>NUCLEOTIDE SEQUENCE [LARGE SCALE GENOMIC DNA]</scope>
    <source>
        <strain evidence="11">KCTC 42441</strain>
    </source>
</reference>
<feature type="binding site" evidence="8">
    <location>
        <position position="106"/>
    </location>
    <ligand>
        <name>GTP</name>
        <dbReference type="ChEBI" id="CHEBI:37565"/>
    </ligand>
</feature>
<sequence length="197" mass="20673">MTAHLVPAPHDGITLGILAGGRATRLGGRDKAWLERAGKPLVLALAQRLAPEVVATLVSANRNAEHYLSHGLRPIHDRIADIGPLGGIEALAAACQTPWLLTVPVDVVDVNDCLVRSLRAAGPRGAWAEDDDGPQPLVALWRVEILRIEAAKALASGGDFAVHALQARMGMAPVRLAGLRFGNLNTPDDLAVAGITP</sequence>
<evidence type="ECO:0000256" key="1">
    <source>
        <dbReference type="ARBA" id="ARBA00022490"/>
    </source>
</evidence>
<dbReference type="InterPro" id="IPR029044">
    <property type="entry name" value="Nucleotide-diphossugar_trans"/>
</dbReference>
<comment type="cofactor">
    <cofactor evidence="8">
        <name>Mg(2+)</name>
        <dbReference type="ChEBI" id="CHEBI:18420"/>
    </cofactor>
</comment>
<dbReference type="CDD" id="cd02503">
    <property type="entry name" value="MobA"/>
    <property type="match status" value="1"/>
</dbReference>
<dbReference type="Proteomes" id="UP001595705">
    <property type="component" value="Unassembled WGS sequence"/>
</dbReference>
<comment type="domain">
    <text evidence="8">The N-terminal domain determines nucleotide recognition and specific binding, while the C-terminal domain determines the specific binding to the target protein.</text>
</comment>
<accession>A0ABV7XKL6</accession>
<gene>
    <name evidence="8" type="primary">mobA</name>
    <name evidence="10" type="ORF">ACFONC_05560</name>
</gene>
<comment type="caution">
    <text evidence="10">The sequence shown here is derived from an EMBL/GenBank/DDBJ whole genome shotgun (WGS) entry which is preliminary data.</text>
</comment>
<dbReference type="RefSeq" id="WP_386742717.1">
    <property type="nucleotide sequence ID" value="NZ_JBHRYA010000003.1"/>
</dbReference>
<dbReference type="SUPFAM" id="SSF53448">
    <property type="entry name" value="Nucleotide-diphospho-sugar transferases"/>
    <property type="match status" value="1"/>
</dbReference>
<dbReference type="EMBL" id="JBHRYA010000003">
    <property type="protein sequence ID" value="MFC3715613.1"/>
    <property type="molecule type" value="Genomic_DNA"/>
</dbReference>
<proteinExistence type="inferred from homology"/>
<keyword evidence="2 8" id="KW-0808">Transferase</keyword>
<comment type="subcellular location">
    <subcellularLocation>
        <location evidence="8">Cytoplasm</location>
    </subcellularLocation>
</comment>
<dbReference type="HAMAP" id="MF_00316">
    <property type="entry name" value="MobA"/>
    <property type="match status" value="1"/>
</dbReference>
<evidence type="ECO:0000256" key="5">
    <source>
        <dbReference type="ARBA" id="ARBA00022842"/>
    </source>
</evidence>
<feature type="binding site" evidence="8">
    <location>
        <position position="106"/>
    </location>
    <ligand>
        <name>Mg(2+)</name>
        <dbReference type="ChEBI" id="CHEBI:18420"/>
    </ligand>
</feature>
<keyword evidence="7 8" id="KW-0501">Molybdenum cofactor biosynthesis</keyword>
<comment type="function">
    <text evidence="8">Transfers a GMP moiety from GTP to Mo-molybdopterin (Mo-MPT) cofactor (Moco or molybdenum cofactor) to form Mo-molybdopterin guanine dinucleotide (Mo-MGD) cofactor.</text>
</comment>
<feature type="binding site" evidence="8">
    <location>
        <position position="31"/>
    </location>
    <ligand>
        <name>GTP</name>
        <dbReference type="ChEBI" id="CHEBI:37565"/>
    </ligand>
</feature>
<comment type="caution">
    <text evidence="8">Lacks conserved residue(s) required for the propagation of feature annotation.</text>
</comment>
<evidence type="ECO:0000256" key="8">
    <source>
        <dbReference type="HAMAP-Rule" id="MF_00316"/>
    </source>
</evidence>
<evidence type="ECO:0000256" key="4">
    <source>
        <dbReference type="ARBA" id="ARBA00022741"/>
    </source>
</evidence>
<dbReference type="Pfam" id="PF12804">
    <property type="entry name" value="NTP_transf_3"/>
    <property type="match status" value="1"/>
</dbReference>
<dbReference type="PANTHER" id="PTHR19136:SF81">
    <property type="entry name" value="MOLYBDENUM COFACTOR GUANYLYLTRANSFERASE"/>
    <property type="match status" value="1"/>
</dbReference>
<evidence type="ECO:0000313" key="11">
    <source>
        <dbReference type="Proteomes" id="UP001595705"/>
    </source>
</evidence>
<feature type="binding site" evidence="8">
    <location>
        <position position="77"/>
    </location>
    <ligand>
        <name>GTP</name>
        <dbReference type="ChEBI" id="CHEBI:37565"/>
    </ligand>
</feature>
<evidence type="ECO:0000256" key="2">
    <source>
        <dbReference type="ARBA" id="ARBA00022679"/>
    </source>
</evidence>
<evidence type="ECO:0000313" key="10">
    <source>
        <dbReference type="EMBL" id="MFC3715613.1"/>
    </source>
</evidence>
<keyword evidence="10" id="KW-0548">Nucleotidyltransferase</keyword>
<keyword evidence="5 8" id="KW-0460">Magnesium</keyword>
<organism evidence="10 11">
    <name type="scientific">Luteimonas soli</name>
    <dbReference type="NCBI Taxonomy" id="1648966"/>
    <lineage>
        <taxon>Bacteria</taxon>
        <taxon>Pseudomonadati</taxon>
        <taxon>Pseudomonadota</taxon>
        <taxon>Gammaproteobacteria</taxon>
        <taxon>Lysobacterales</taxon>
        <taxon>Lysobacteraceae</taxon>
        <taxon>Luteimonas</taxon>
    </lineage>
</organism>
<dbReference type="InterPro" id="IPR013482">
    <property type="entry name" value="Molybde_CF_guanTrfase"/>
</dbReference>
<dbReference type="PANTHER" id="PTHR19136">
    <property type="entry name" value="MOLYBDENUM COFACTOR GUANYLYLTRANSFERASE"/>
    <property type="match status" value="1"/>
</dbReference>
<evidence type="ECO:0000259" key="9">
    <source>
        <dbReference type="Pfam" id="PF12804"/>
    </source>
</evidence>
<feature type="binding site" evidence="8">
    <location>
        <begin position="18"/>
        <end position="20"/>
    </location>
    <ligand>
        <name>GTP</name>
        <dbReference type="ChEBI" id="CHEBI:37565"/>
    </ligand>
</feature>
<keyword evidence="6 8" id="KW-0342">GTP-binding</keyword>